<organism evidence="2 3">
    <name type="scientific">Streptomyces aidingensis</name>
    <dbReference type="NCBI Taxonomy" id="910347"/>
    <lineage>
        <taxon>Bacteria</taxon>
        <taxon>Bacillati</taxon>
        <taxon>Actinomycetota</taxon>
        <taxon>Actinomycetes</taxon>
        <taxon>Kitasatosporales</taxon>
        <taxon>Streptomycetaceae</taxon>
        <taxon>Streptomyces</taxon>
    </lineage>
</organism>
<evidence type="ECO:0000313" key="3">
    <source>
        <dbReference type="Proteomes" id="UP000199207"/>
    </source>
</evidence>
<dbReference type="RefSeq" id="WP_175541508.1">
    <property type="nucleotide sequence ID" value="NZ_FOLM01000012.1"/>
</dbReference>
<feature type="compositionally biased region" description="Low complexity" evidence="1">
    <location>
        <begin position="36"/>
        <end position="52"/>
    </location>
</feature>
<dbReference type="AlphaFoldDB" id="A0A1I1R1I8"/>
<dbReference type="EMBL" id="FOLM01000012">
    <property type="protein sequence ID" value="SFD28175.1"/>
    <property type="molecule type" value="Genomic_DNA"/>
</dbReference>
<reference evidence="2 3" key="1">
    <citation type="submission" date="2016-10" db="EMBL/GenBank/DDBJ databases">
        <authorList>
            <person name="de Groot N.N."/>
        </authorList>
    </citation>
    <scope>NUCLEOTIDE SEQUENCE [LARGE SCALE GENOMIC DNA]</scope>
    <source>
        <strain evidence="2 3">CGMCC 4.5739</strain>
    </source>
</reference>
<name>A0A1I1R1I8_9ACTN</name>
<sequence>MRTETTTPRPSRPPAPGGDVLARRGERLDGHHTPEEAPLAAATATTTTEEQR</sequence>
<feature type="compositionally biased region" description="Basic and acidic residues" evidence="1">
    <location>
        <begin position="21"/>
        <end position="35"/>
    </location>
</feature>
<evidence type="ECO:0000256" key="1">
    <source>
        <dbReference type="SAM" id="MobiDB-lite"/>
    </source>
</evidence>
<dbReference type="Proteomes" id="UP000199207">
    <property type="component" value="Unassembled WGS sequence"/>
</dbReference>
<evidence type="ECO:0000313" key="2">
    <source>
        <dbReference type="EMBL" id="SFD28175.1"/>
    </source>
</evidence>
<feature type="region of interest" description="Disordered" evidence="1">
    <location>
        <begin position="1"/>
        <end position="52"/>
    </location>
</feature>
<protein>
    <submittedName>
        <fullName evidence="2">Uncharacterized protein</fullName>
    </submittedName>
</protein>
<dbReference type="STRING" id="910347.SAMN05421773_112129"/>
<accession>A0A1I1R1I8</accession>
<keyword evidence="3" id="KW-1185">Reference proteome</keyword>
<gene>
    <name evidence="2" type="ORF">SAMN05421773_112129</name>
</gene>
<proteinExistence type="predicted"/>